<dbReference type="InterPro" id="IPR047589">
    <property type="entry name" value="DUF11_rpt"/>
</dbReference>
<proteinExistence type="predicted"/>
<feature type="domain" description="DUF11" evidence="2">
    <location>
        <begin position="396"/>
        <end position="479"/>
    </location>
</feature>
<evidence type="ECO:0000259" key="2">
    <source>
        <dbReference type="Pfam" id="PF01345"/>
    </source>
</evidence>
<accession>A0ABP9BL23</accession>
<reference evidence="4" key="1">
    <citation type="journal article" date="2019" name="Int. J. Syst. Evol. Microbiol.">
        <title>The Global Catalogue of Microorganisms (GCM) 10K type strain sequencing project: providing services to taxonomists for standard genome sequencing and annotation.</title>
        <authorList>
            <consortium name="The Broad Institute Genomics Platform"/>
            <consortium name="The Broad Institute Genome Sequencing Center for Infectious Disease"/>
            <person name="Wu L."/>
            <person name="Ma J."/>
        </authorList>
    </citation>
    <scope>NUCLEOTIDE SEQUENCE [LARGE SCALE GENOMIC DNA]</scope>
    <source>
        <strain evidence="4">JCM 18204</strain>
    </source>
</reference>
<dbReference type="RefSeq" id="WP_345303542.1">
    <property type="nucleotide sequence ID" value="NZ_BAABJE010000012.1"/>
</dbReference>
<evidence type="ECO:0000256" key="1">
    <source>
        <dbReference type="SAM" id="SignalP"/>
    </source>
</evidence>
<comment type="caution">
    <text evidence="3">The sequence shown here is derived from an EMBL/GenBank/DDBJ whole genome shotgun (WGS) entry which is preliminary data.</text>
</comment>
<feature type="domain" description="DUF11" evidence="2">
    <location>
        <begin position="240"/>
        <end position="368"/>
    </location>
</feature>
<dbReference type="InterPro" id="IPR001434">
    <property type="entry name" value="OmcB-like_DUF11"/>
</dbReference>
<dbReference type="Proteomes" id="UP001499959">
    <property type="component" value="Unassembled WGS sequence"/>
</dbReference>
<protein>
    <recommendedName>
        <fullName evidence="2">DUF11 domain-containing protein</fullName>
    </recommendedName>
</protein>
<evidence type="ECO:0000313" key="4">
    <source>
        <dbReference type="Proteomes" id="UP001499959"/>
    </source>
</evidence>
<keyword evidence="1" id="KW-0732">Signal</keyword>
<organism evidence="3 4">
    <name type="scientific">Lysobacter hankyongensis</name>
    <dbReference type="NCBI Taxonomy" id="1176535"/>
    <lineage>
        <taxon>Bacteria</taxon>
        <taxon>Pseudomonadati</taxon>
        <taxon>Pseudomonadota</taxon>
        <taxon>Gammaproteobacteria</taxon>
        <taxon>Lysobacterales</taxon>
        <taxon>Lysobacteraceae</taxon>
        <taxon>Lysobacter</taxon>
    </lineage>
</organism>
<evidence type="ECO:0000313" key="3">
    <source>
        <dbReference type="EMBL" id="GAA4797077.1"/>
    </source>
</evidence>
<dbReference type="NCBIfam" id="TIGR01451">
    <property type="entry name" value="B_ant_repeat"/>
    <property type="match status" value="1"/>
</dbReference>
<dbReference type="EMBL" id="BAABJE010000012">
    <property type="protein sequence ID" value="GAA4797077.1"/>
    <property type="molecule type" value="Genomic_DNA"/>
</dbReference>
<keyword evidence="4" id="KW-1185">Reference proteome</keyword>
<feature type="signal peptide" evidence="1">
    <location>
        <begin position="1"/>
        <end position="29"/>
    </location>
</feature>
<dbReference type="Pfam" id="PF01345">
    <property type="entry name" value="DUF11"/>
    <property type="match status" value="2"/>
</dbReference>
<feature type="chain" id="PRO_5045353840" description="DUF11 domain-containing protein" evidence="1">
    <location>
        <begin position="30"/>
        <end position="488"/>
    </location>
</feature>
<name>A0ABP9BL23_9GAMM</name>
<gene>
    <name evidence="3" type="ORF">GCM10023307_23660</name>
</gene>
<sequence length="488" mass="47424">MSNTQFRIKARLCAALLIAAGGMSGLANAQSAACAANEATQNLDQGANPWTSGSLTYAANIGTGASAVSVNASVTAGNISAGYPQNELTGGIADTFGFAVNRGNTTQTNTITYTFSKPVDNLRLIITDIDRSGTTNAYADQVTVTGTAPAGGTVTPTATAASGLVAIAGNVAAPSGTATTGTNCPFTNGDCNATFNFSAPIVTLTIVYGNAAPPAAGNPPEQQVSTTFGGFCVQNPNPGVTKTAPASATVGNAFNFTLQASNPGSAATPAGVPINDTINANLYTINGITPSAGWACTPNTGFPINTGNVAIACTSTAALAAGATNQAVATISVTPKAGALPGPINNTATIPAGSGGDISNANNSSSTTTTLSLPQADVSITKTNTPGVNGNVDQAADTVVSGTTSNYTIVVTNNGPNAATGIVVQDAPGAGLTCPAATPVTCTSTASPSACPGGALTVANLTAGVTLGALPATAGGNTATFAFGCTVQ</sequence>